<evidence type="ECO:0000256" key="2">
    <source>
        <dbReference type="ARBA" id="ARBA00022679"/>
    </source>
</evidence>
<evidence type="ECO:0000313" key="11">
    <source>
        <dbReference type="Proteomes" id="UP001139031"/>
    </source>
</evidence>
<dbReference type="InterPro" id="IPR000719">
    <property type="entry name" value="Prot_kinase_dom"/>
</dbReference>
<dbReference type="Gene3D" id="3.30.200.20">
    <property type="entry name" value="Phosphorylase Kinase, domain 1"/>
    <property type="match status" value="1"/>
</dbReference>
<evidence type="ECO:0000256" key="6">
    <source>
        <dbReference type="ARBA" id="ARBA00022992"/>
    </source>
</evidence>
<keyword evidence="5 7" id="KW-0067">ATP-binding</keyword>
<evidence type="ECO:0000259" key="9">
    <source>
        <dbReference type="PROSITE" id="PS50042"/>
    </source>
</evidence>
<dbReference type="Pfam" id="PF00069">
    <property type="entry name" value="Pkinase"/>
    <property type="match status" value="1"/>
</dbReference>
<keyword evidence="11" id="KW-1185">Reference proteome</keyword>
<evidence type="ECO:0000313" key="10">
    <source>
        <dbReference type="EMBL" id="MBZ5715065.1"/>
    </source>
</evidence>
<dbReference type="InterPro" id="IPR014710">
    <property type="entry name" value="RmlC-like_jellyroll"/>
</dbReference>
<proteinExistence type="predicted"/>
<dbReference type="Pfam" id="PF00027">
    <property type="entry name" value="cNMP_binding"/>
    <property type="match status" value="1"/>
</dbReference>
<sequence>MSGTKRWPWDKPGEEEPLVMAELRPSVTGSEPQIVRYLRDIEVEPQVSPGLDELGPPIDGHGDGRYAVGDQLGRGGGGVVYLGADRSMRRTVAVKVLAPDHANDPVRVQAFVEEAIITGGLEHPNIVPAYDLGCSPTLGLYYTMKRLTGRPLSEIIEALYEGDPATSHSFGMYRLLGCFIELCRAVAYAHARGVLHCDLKPENVLIGEYGEVVLVDWGLAQVLGPQGRLQARAHMHAGTPEYMAPEQITKAGHDLDVRSDIWSLGVILYEILTLTQPFQGANAKEVLMRVMVEQVEPPSRRAPNRPIPPGVEDICRRALSKNREHRYGSVVELLADLDAYLEGSRERMRRSELARRSLDAAHLLLDRLRPLEEECDYWLAGRPNDEGEEVRTAFMDEPRLADLRRELMAVYREAAQLILRGLESDSEVDSLGDVGGDVYWRVFMRIYPSSTPTSGPTREMAMDLLLTLSQKCFSGIVRAGRRLTRSRELSPITTSELQRPGPTTIDDPWLNVVSTLCGDQEEEIDETRAPHSLRTLIGRIMFLRRISLFNAVPTAALLPIAEACHEVAFAPLQPVFEQGAPGDALCILLEGTVEVVRDGAVINRLKPGDVCGEVAVLSQSARTAGVFATEEPVRALMLGADRFRKIVRESGDIGLAVIEVLSERLRVATEREAALRSLAKTILAKKVDLALP</sequence>
<dbReference type="GO" id="GO:0016301">
    <property type="term" value="F:kinase activity"/>
    <property type="evidence" value="ECO:0007669"/>
    <property type="project" value="UniProtKB-KW"/>
</dbReference>
<dbReference type="PROSITE" id="PS50042">
    <property type="entry name" value="CNMP_BINDING_3"/>
    <property type="match status" value="1"/>
</dbReference>
<dbReference type="EMBL" id="JAIRAU010000056">
    <property type="protein sequence ID" value="MBZ5715065.1"/>
    <property type="molecule type" value="Genomic_DNA"/>
</dbReference>
<evidence type="ECO:0000256" key="4">
    <source>
        <dbReference type="ARBA" id="ARBA00022777"/>
    </source>
</evidence>
<reference evidence="10" key="1">
    <citation type="submission" date="2021-08" db="EMBL/GenBank/DDBJ databases">
        <authorList>
            <person name="Stevens D.C."/>
        </authorList>
    </citation>
    <scope>NUCLEOTIDE SEQUENCE</scope>
    <source>
        <strain evidence="10">DSM 53165</strain>
    </source>
</reference>
<keyword evidence="6" id="KW-0142">cGMP-binding</keyword>
<dbReference type="InterPro" id="IPR018490">
    <property type="entry name" value="cNMP-bd_dom_sf"/>
</dbReference>
<dbReference type="PROSITE" id="PS00108">
    <property type="entry name" value="PROTEIN_KINASE_ST"/>
    <property type="match status" value="1"/>
</dbReference>
<evidence type="ECO:0000256" key="7">
    <source>
        <dbReference type="PROSITE-ProRule" id="PRU10141"/>
    </source>
</evidence>
<dbReference type="SUPFAM" id="SSF56112">
    <property type="entry name" value="Protein kinase-like (PK-like)"/>
    <property type="match status" value="1"/>
</dbReference>
<dbReference type="RefSeq" id="WP_224196794.1">
    <property type="nucleotide sequence ID" value="NZ_JAIRAU010000056.1"/>
</dbReference>
<dbReference type="Gene3D" id="1.10.510.10">
    <property type="entry name" value="Transferase(Phosphotransferase) domain 1"/>
    <property type="match status" value="1"/>
</dbReference>
<feature type="domain" description="Protein kinase" evidence="8">
    <location>
        <begin position="66"/>
        <end position="341"/>
    </location>
</feature>
<evidence type="ECO:0000256" key="5">
    <source>
        <dbReference type="ARBA" id="ARBA00022840"/>
    </source>
</evidence>
<dbReference type="PROSITE" id="PS50011">
    <property type="entry name" value="PROTEIN_KINASE_DOM"/>
    <property type="match status" value="1"/>
</dbReference>
<accession>A0ABS7U3E3</accession>
<dbReference type="CDD" id="cd14014">
    <property type="entry name" value="STKc_PknB_like"/>
    <property type="match status" value="1"/>
</dbReference>
<dbReference type="PROSITE" id="PS00107">
    <property type="entry name" value="PROTEIN_KINASE_ATP"/>
    <property type="match status" value="1"/>
</dbReference>
<dbReference type="PANTHER" id="PTHR43289">
    <property type="entry name" value="MITOGEN-ACTIVATED PROTEIN KINASE KINASE KINASE 20-RELATED"/>
    <property type="match status" value="1"/>
</dbReference>
<protein>
    <submittedName>
        <fullName evidence="10">Protein kinase</fullName>
    </submittedName>
</protein>
<gene>
    <name evidence="10" type="ORF">K7C98_38020</name>
</gene>
<dbReference type="Proteomes" id="UP001139031">
    <property type="component" value="Unassembled WGS sequence"/>
</dbReference>
<keyword evidence="2" id="KW-0808">Transferase</keyword>
<organism evidence="10 11">
    <name type="scientific">Nannocystis pusilla</name>
    <dbReference type="NCBI Taxonomy" id="889268"/>
    <lineage>
        <taxon>Bacteria</taxon>
        <taxon>Pseudomonadati</taxon>
        <taxon>Myxococcota</taxon>
        <taxon>Polyangia</taxon>
        <taxon>Nannocystales</taxon>
        <taxon>Nannocystaceae</taxon>
        <taxon>Nannocystis</taxon>
    </lineage>
</organism>
<dbReference type="InterPro" id="IPR017441">
    <property type="entry name" value="Protein_kinase_ATP_BS"/>
</dbReference>
<keyword evidence="4 10" id="KW-0418">Kinase</keyword>
<dbReference type="SUPFAM" id="SSF51206">
    <property type="entry name" value="cAMP-binding domain-like"/>
    <property type="match status" value="1"/>
</dbReference>
<dbReference type="InterPro" id="IPR000595">
    <property type="entry name" value="cNMP-bd_dom"/>
</dbReference>
<feature type="binding site" evidence="7">
    <location>
        <position position="95"/>
    </location>
    <ligand>
        <name>ATP</name>
        <dbReference type="ChEBI" id="CHEBI:30616"/>
    </ligand>
</feature>
<evidence type="ECO:0000256" key="3">
    <source>
        <dbReference type="ARBA" id="ARBA00022741"/>
    </source>
</evidence>
<dbReference type="SMART" id="SM00100">
    <property type="entry name" value="cNMP"/>
    <property type="match status" value="1"/>
</dbReference>
<evidence type="ECO:0000259" key="8">
    <source>
        <dbReference type="PROSITE" id="PS50011"/>
    </source>
</evidence>
<dbReference type="InterPro" id="IPR008271">
    <property type="entry name" value="Ser/Thr_kinase_AS"/>
</dbReference>
<dbReference type="Gene3D" id="2.60.120.10">
    <property type="entry name" value="Jelly Rolls"/>
    <property type="match status" value="1"/>
</dbReference>
<evidence type="ECO:0000256" key="1">
    <source>
        <dbReference type="ARBA" id="ARBA00022535"/>
    </source>
</evidence>
<name>A0ABS7U3E3_9BACT</name>
<keyword evidence="1" id="KW-0140">cGMP</keyword>
<feature type="domain" description="Cyclic nucleotide-binding" evidence="9">
    <location>
        <begin position="548"/>
        <end position="664"/>
    </location>
</feature>
<dbReference type="InterPro" id="IPR011009">
    <property type="entry name" value="Kinase-like_dom_sf"/>
</dbReference>
<dbReference type="PANTHER" id="PTHR43289:SF6">
    <property type="entry name" value="SERINE_THREONINE-PROTEIN KINASE NEKL-3"/>
    <property type="match status" value="1"/>
</dbReference>
<keyword evidence="3 7" id="KW-0547">Nucleotide-binding</keyword>
<dbReference type="CDD" id="cd00038">
    <property type="entry name" value="CAP_ED"/>
    <property type="match status" value="1"/>
</dbReference>
<comment type="caution">
    <text evidence="10">The sequence shown here is derived from an EMBL/GenBank/DDBJ whole genome shotgun (WGS) entry which is preliminary data.</text>
</comment>
<dbReference type="SMART" id="SM00220">
    <property type="entry name" value="S_TKc"/>
    <property type="match status" value="1"/>
</dbReference>